<dbReference type="InterPro" id="IPR016187">
    <property type="entry name" value="CTDL_fold"/>
</dbReference>
<gene>
    <name evidence="4" type="ORF">KUTeg_004974</name>
</gene>
<dbReference type="EMBL" id="JARBDR010000246">
    <property type="protein sequence ID" value="KAJ8317070.1"/>
    <property type="molecule type" value="Genomic_DNA"/>
</dbReference>
<keyword evidence="1" id="KW-1015">Disulfide bond</keyword>
<dbReference type="InterPro" id="IPR050111">
    <property type="entry name" value="C-type_lectin/snaclec_domain"/>
</dbReference>
<dbReference type="InterPro" id="IPR018378">
    <property type="entry name" value="C-type_lectin_CS"/>
</dbReference>
<proteinExistence type="predicted"/>
<dbReference type="Pfam" id="PF00059">
    <property type="entry name" value="Lectin_C"/>
    <property type="match status" value="1"/>
</dbReference>
<protein>
    <recommendedName>
        <fullName evidence="3">C-type lectin domain-containing protein</fullName>
    </recommendedName>
</protein>
<evidence type="ECO:0000256" key="1">
    <source>
        <dbReference type="ARBA" id="ARBA00023157"/>
    </source>
</evidence>
<sequence length="220" mass="25397">MESSIPLTSQVDQPDGDSFYGLVDKAAQTNKQNRSEALEVLIRNRNRRLAVMVVTPFVLVGTYLFLIVLFILVNATTTTHPQYSNCTDQGWIGYRDNCYNEFCRTINSHLAILYTSEDIVFLKTLAKDNFRSRTNGTGMWLDGTDLLLEGKWIWNTTGDIVTYSDWYKRLGLQEPNNHAGMEHCLEMRHDQNYQWNDFKCNSKNQAICQKKNNNFTSTKI</sequence>
<evidence type="ECO:0000313" key="5">
    <source>
        <dbReference type="Proteomes" id="UP001217089"/>
    </source>
</evidence>
<name>A0ABQ9FMZ3_TEGGR</name>
<keyword evidence="2" id="KW-0472">Membrane</keyword>
<dbReference type="Proteomes" id="UP001217089">
    <property type="component" value="Unassembled WGS sequence"/>
</dbReference>
<evidence type="ECO:0000256" key="2">
    <source>
        <dbReference type="SAM" id="Phobius"/>
    </source>
</evidence>
<dbReference type="PANTHER" id="PTHR22803">
    <property type="entry name" value="MANNOSE, PHOSPHOLIPASE, LECTIN RECEPTOR RELATED"/>
    <property type="match status" value="1"/>
</dbReference>
<comment type="caution">
    <text evidence="4">The sequence shown here is derived from an EMBL/GenBank/DDBJ whole genome shotgun (WGS) entry which is preliminary data.</text>
</comment>
<dbReference type="CDD" id="cd00037">
    <property type="entry name" value="CLECT"/>
    <property type="match status" value="1"/>
</dbReference>
<feature type="domain" description="C-type lectin" evidence="3">
    <location>
        <begin position="91"/>
        <end position="209"/>
    </location>
</feature>
<dbReference type="SMART" id="SM00034">
    <property type="entry name" value="CLECT"/>
    <property type="match status" value="1"/>
</dbReference>
<accession>A0ABQ9FMZ3</accession>
<keyword evidence="5" id="KW-1185">Reference proteome</keyword>
<reference evidence="4 5" key="1">
    <citation type="submission" date="2022-12" db="EMBL/GenBank/DDBJ databases">
        <title>Chromosome-level genome of Tegillarca granosa.</title>
        <authorList>
            <person name="Kim J."/>
        </authorList>
    </citation>
    <scope>NUCLEOTIDE SEQUENCE [LARGE SCALE GENOMIC DNA]</scope>
    <source>
        <strain evidence="4">Teg-2019</strain>
        <tissue evidence="4">Adductor muscle</tissue>
    </source>
</reference>
<dbReference type="PROSITE" id="PS00615">
    <property type="entry name" value="C_TYPE_LECTIN_1"/>
    <property type="match status" value="1"/>
</dbReference>
<feature type="transmembrane region" description="Helical" evidence="2">
    <location>
        <begin position="49"/>
        <end position="73"/>
    </location>
</feature>
<dbReference type="PROSITE" id="PS50041">
    <property type="entry name" value="C_TYPE_LECTIN_2"/>
    <property type="match status" value="1"/>
</dbReference>
<evidence type="ECO:0000259" key="3">
    <source>
        <dbReference type="PROSITE" id="PS50041"/>
    </source>
</evidence>
<keyword evidence="2" id="KW-1133">Transmembrane helix</keyword>
<evidence type="ECO:0000313" key="4">
    <source>
        <dbReference type="EMBL" id="KAJ8317070.1"/>
    </source>
</evidence>
<dbReference type="SUPFAM" id="SSF56436">
    <property type="entry name" value="C-type lectin-like"/>
    <property type="match status" value="1"/>
</dbReference>
<organism evidence="4 5">
    <name type="scientific">Tegillarca granosa</name>
    <name type="common">Malaysian cockle</name>
    <name type="synonym">Anadara granosa</name>
    <dbReference type="NCBI Taxonomy" id="220873"/>
    <lineage>
        <taxon>Eukaryota</taxon>
        <taxon>Metazoa</taxon>
        <taxon>Spiralia</taxon>
        <taxon>Lophotrochozoa</taxon>
        <taxon>Mollusca</taxon>
        <taxon>Bivalvia</taxon>
        <taxon>Autobranchia</taxon>
        <taxon>Pteriomorphia</taxon>
        <taxon>Arcoida</taxon>
        <taxon>Arcoidea</taxon>
        <taxon>Arcidae</taxon>
        <taxon>Tegillarca</taxon>
    </lineage>
</organism>
<dbReference type="InterPro" id="IPR001304">
    <property type="entry name" value="C-type_lectin-like"/>
</dbReference>
<keyword evidence="2" id="KW-0812">Transmembrane</keyword>
<dbReference type="InterPro" id="IPR016186">
    <property type="entry name" value="C-type_lectin-like/link_sf"/>
</dbReference>
<dbReference type="Gene3D" id="3.10.100.10">
    <property type="entry name" value="Mannose-Binding Protein A, subunit A"/>
    <property type="match status" value="1"/>
</dbReference>